<evidence type="ECO:0000313" key="7">
    <source>
        <dbReference type="Ensembl" id="ENSBGRP00000010137.1"/>
    </source>
</evidence>
<protein>
    <submittedName>
        <fullName evidence="7">Uncharacterized protein</fullName>
    </submittedName>
</protein>
<evidence type="ECO:0000256" key="1">
    <source>
        <dbReference type="ARBA" id="ARBA00004613"/>
    </source>
</evidence>
<reference evidence="7" key="2">
    <citation type="submission" date="2025-08" db="UniProtKB">
        <authorList>
            <consortium name="Ensembl"/>
        </authorList>
    </citation>
    <scope>IDENTIFICATION</scope>
</reference>
<comment type="subcellular location">
    <subcellularLocation>
        <location evidence="1">Secreted</location>
    </subcellularLocation>
</comment>
<dbReference type="AlphaFoldDB" id="A0A8B9WUT4"/>
<dbReference type="GeneTree" id="ENSGT00960000187533"/>
<keyword evidence="3" id="KW-0964">Secreted</keyword>
<dbReference type="InterPro" id="IPR009714">
    <property type="entry name" value="RELM"/>
</dbReference>
<reference evidence="7" key="1">
    <citation type="submission" date="2019-05" db="EMBL/GenBank/DDBJ databases">
        <authorList>
            <person name="Zhang S."/>
            <person name="Liu J."/>
        </authorList>
    </citation>
    <scope>NUCLEOTIDE SEQUENCE [LARGE SCALE GENOMIC DNA]</scope>
</reference>
<dbReference type="InterPro" id="IPR036262">
    <property type="entry name" value="Resistin-like_sf"/>
</dbReference>
<dbReference type="SUPFAM" id="SSF111423">
    <property type="entry name" value="Resistin"/>
    <property type="match status" value="1"/>
</dbReference>
<organism evidence="7 8">
    <name type="scientific">Bos mutus grunniens</name>
    <name type="common">Wild yak</name>
    <name type="synonym">Bos grunniens</name>
    <dbReference type="NCBI Taxonomy" id="30521"/>
    <lineage>
        <taxon>Eukaryota</taxon>
        <taxon>Metazoa</taxon>
        <taxon>Chordata</taxon>
        <taxon>Craniata</taxon>
        <taxon>Vertebrata</taxon>
        <taxon>Euteleostomi</taxon>
        <taxon>Mammalia</taxon>
        <taxon>Eutheria</taxon>
        <taxon>Laurasiatheria</taxon>
        <taxon>Artiodactyla</taxon>
        <taxon>Ruminantia</taxon>
        <taxon>Pecora</taxon>
        <taxon>Bovidae</taxon>
        <taxon>Bovinae</taxon>
        <taxon>Bos</taxon>
    </lineage>
</organism>
<dbReference type="Ensembl" id="ENSBGRT00000011633.1">
    <property type="protein sequence ID" value="ENSBGRP00000010137.1"/>
    <property type="gene ID" value="ENSBGRG00000006301.1"/>
</dbReference>
<comment type="similarity">
    <text evidence="2">Belongs to the resistin/FIZZ family.</text>
</comment>
<evidence type="ECO:0000256" key="6">
    <source>
        <dbReference type="ARBA" id="ARBA00023157"/>
    </source>
</evidence>
<keyword evidence="8" id="KW-1185">Reference proteome</keyword>
<dbReference type="Gene3D" id="2.60.40.4230">
    <property type="entry name" value="Resistin head domain"/>
    <property type="match status" value="1"/>
</dbReference>
<evidence type="ECO:0000256" key="3">
    <source>
        <dbReference type="ARBA" id="ARBA00022525"/>
    </source>
</evidence>
<evidence type="ECO:0000256" key="2">
    <source>
        <dbReference type="ARBA" id="ARBA00007258"/>
    </source>
</evidence>
<dbReference type="Pfam" id="PF06954">
    <property type="entry name" value="Resistin"/>
    <property type="match status" value="1"/>
</dbReference>
<sequence length="113" mass="12494">HKGSPRTLEWVAYPFSMIIPGGAPYPLDSIIDKNIKNALIADLPPQNQRNLMSVSHVPTQGLLSLAVACGYTCGSWDTWGKSTCHSQCNPVDWTHCLLLPSDLRGRRMKTSLF</sequence>
<reference evidence="7" key="3">
    <citation type="submission" date="2025-09" db="UniProtKB">
        <authorList>
            <consortium name="Ensembl"/>
        </authorList>
    </citation>
    <scope>IDENTIFICATION</scope>
</reference>
<name>A0A8B9WUT4_BOSMU</name>
<proteinExistence type="inferred from homology"/>
<dbReference type="Proteomes" id="UP000694520">
    <property type="component" value="Chromosome 1"/>
</dbReference>
<keyword evidence="5" id="KW-0732">Signal</keyword>
<evidence type="ECO:0000256" key="4">
    <source>
        <dbReference type="ARBA" id="ARBA00022702"/>
    </source>
</evidence>
<keyword evidence="6" id="KW-1015">Disulfide bond</keyword>
<evidence type="ECO:0000256" key="5">
    <source>
        <dbReference type="ARBA" id="ARBA00022729"/>
    </source>
</evidence>
<dbReference type="GO" id="GO:0005576">
    <property type="term" value="C:extracellular region"/>
    <property type="evidence" value="ECO:0007669"/>
    <property type="project" value="UniProtKB-SubCell"/>
</dbReference>
<dbReference type="GO" id="GO:0005179">
    <property type="term" value="F:hormone activity"/>
    <property type="evidence" value="ECO:0007669"/>
    <property type="project" value="UniProtKB-KW"/>
</dbReference>
<accession>A0A8B9WUT4</accession>
<evidence type="ECO:0000313" key="8">
    <source>
        <dbReference type="Proteomes" id="UP000694520"/>
    </source>
</evidence>
<keyword evidence="4" id="KW-0372">Hormone</keyword>